<dbReference type="EMBL" id="MEYH01000089">
    <property type="protein sequence ID" value="OGD14270.1"/>
    <property type="molecule type" value="Genomic_DNA"/>
</dbReference>
<evidence type="ECO:0000313" key="4">
    <source>
        <dbReference type="Proteomes" id="UP000177701"/>
    </source>
</evidence>
<accession>A0A1F5A6S7</accession>
<dbReference type="AlphaFoldDB" id="A0A1F5A6S7"/>
<dbReference type="Gene3D" id="3.30.10.20">
    <property type="match status" value="2"/>
</dbReference>
<dbReference type="SMART" id="SM00740">
    <property type="entry name" value="PASTA"/>
    <property type="match status" value="2"/>
</dbReference>
<reference evidence="3 4" key="1">
    <citation type="journal article" date="2016" name="Nat. Commun.">
        <title>Thousands of microbial genomes shed light on interconnected biogeochemical processes in an aquifer system.</title>
        <authorList>
            <person name="Anantharaman K."/>
            <person name="Brown C.T."/>
            <person name="Hug L.A."/>
            <person name="Sharon I."/>
            <person name="Castelle C.J."/>
            <person name="Probst A.J."/>
            <person name="Thomas B.C."/>
            <person name="Singh A."/>
            <person name="Wilkins M.J."/>
            <person name="Karaoz U."/>
            <person name="Brodie E.L."/>
            <person name="Williams K.H."/>
            <person name="Hubbard S.S."/>
            <person name="Banfield J.F."/>
        </authorList>
    </citation>
    <scope>NUCLEOTIDE SEQUENCE [LARGE SCALE GENOMIC DNA]</scope>
</reference>
<gene>
    <name evidence="3" type="ORF">A2V47_02880</name>
</gene>
<dbReference type="PROSITE" id="PS51178">
    <property type="entry name" value="PASTA"/>
    <property type="match status" value="2"/>
</dbReference>
<name>A0A1F5A6S7_9BACT</name>
<dbReference type="Pfam" id="PF03793">
    <property type="entry name" value="PASTA"/>
    <property type="match status" value="2"/>
</dbReference>
<protein>
    <recommendedName>
        <fullName evidence="2">PASTA domain-containing protein</fullName>
    </recommendedName>
</protein>
<feature type="transmembrane region" description="Helical" evidence="1">
    <location>
        <begin position="12"/>
        <end position="37"/>
    </location>
</feature>
<organism evidence="3 4">
    <name type="scientific">Candidatus Sediminicultor quintus</name>
    <dbReference type="NCBI Taxonomy" id="1797291"/>
    <lineage>
        <taxon>Bacteria</taxon>
        <taxon>Pseudomonadati</taxon>
        <taxon>Atribacterota</taxon>
        <taxon>Candidatus Phoenicimicrobiia</taxon>
        <taxon>Candidatus Pheonicimicrobiales</taxon>
        <taxon>Candidatus Phoenicimicrobiaceae</taxon>
        <taxon>Candidatus Sediminicultor</taxon>
    </lineage>
</organism>
<evidence type="ECO:0000313" key="3">
    <source>
        <dbReference type="EMBL" id="OGD14270.1"/>
    </source>
</evidence>
<keyword evidence="1" id="KW-1133">Transmembrane helix</keyword>
<keyword evidence="1" id="KW-0812">Transmembrane</keyword>
<evidence type="ECO:0000256" key="1">
    <source>
        <dbReference type="SAM" id="Phobius"/>
    </source>
</evidence>
<feature type="domain" description="PASTA" evidence="2">
    <location>
        <begin position="41"/>
        <end position="108"/>
    </location>
</feature>
<sequence>MDWIGKIFHFIFKLFLIPAFIIFAVGAGGVCAFMVFLNMYDVSDTAVPSVIGDELNIAQEKLYDAGLKIYVSDEEFDERISQNKIIAQDPASGAKVKKNREIYVVVSKGSKVIALNIPELRNKELKEATALIEENGLTLGRVTYTYHFSVPENVVIAQTPEPGNINTSSEEVNLLVSKGPY</sequence>
<dbReference type="InterPro" id="IPR005543">
    <property type="entry name" value="PASTA_dom"/>
</dbReference>
<dbReference type="STRING" id="1797291.A2V47_02880"/>
<keyword evidence="1" id="KW-0472">Membrane</keyword>
<evidence type="ECO:0000259" key="2">
    <source>
        <dbReference type="PROSITE" id="PS51178"/>
    </source>
</evidence>
<proteinExistence type="predicted"/>
<dbReference type="Proteomes" id="UP000177701">
    <property type="component" value="Unassembled WGS sequence"/>
</dbReference>
<comment type="caution">
    <text evidence="3">The sequence shown here is derived from an EMBL/GenBank/DDBJ whole genome shotgun (WGS) entry which is preliminary data.</text>
</comment>
<dbReference type="CDD" id="cd06577">
    <property type="entry name" value="PASTA_pknB"/>
    <property type="match status" value="2"/>
</dbReference>
<feature type="domain" description="PASTA" evidence="2">
    <location>
        <begin position="111"/>
        <end position="178"/>
    </location>
</feature>